<gene>
    <name evidence="3" type="ORF">GL300_16275</name>
</gene>
<protein>
    <submittedName>
        <fullName evidence="3">Metalloregulator ArsR/SmtB family transcription factor</fullName>
    </submittedName>
</protein>
<dbReference type="PRINTS" id="PR00778">
    <property type="entry name" value="HTHARSR"/>
</dbReference>
<dbReference type="Proteomes" id="UP000449846">
    <property type="component" value="Unassembled WGS sequence"/>
</dbReference>
<dbReference type="GO" id="GO:0003700">
    <property type="term" value="F:DNA-binding transcription factor activity"/>
    <property type="evidence" value="ECO:0007669"/>
    <property type="project" value="InterPro"/>
</dbReference>
<evidence type="ECO:0000259" key="2">
    <source>
        <dbReference type="PROSITE" id="PS50987"/>
    </source>
</evidence>
<name>A0A844HTA7_9RHOB</name>
<dbReference type="EMBL" id="WMIG01000010">
    <property type="protein sequence ID" value="MTH60772.1"/>
    <property type="molecule type" value="Genomic_DNA"/>
</dbReference>
<dbReference type="CDD" id="cd00090">
    <property type="entry name" value="HTH_ARSR"/>
    <property type="match status" value="1"/>
</dbReference>
<dbReference type="Gene3D" id="1.10.10.10">
    <property type="entry name" value="Winged helix-like DNA-binding domain superfamily/Winged helix DNA-binding domain"/>
    <property type="match status" value="1"/>
</dbReference>
<accession>A0A844HTA7</accession>
<comment type="caution">
    <text evidence="3">The sequence shown here is derived from an EMBL/GenBank/DDBJ whole genome shotgun (WGS) entry which is preliminary data.</text>
</comment>
<dbReference type="OrthoDB" id="9790747at2"/>
<feature type="domain" description="HTH arsR-type" evidence="2">
    <location>
        <begin position="1"/>
        <end position="95"/>
    </location>
</feature>
<proteinExistence type="predicted"/>
<keyword evidence="4" id="KW-1185">Reference proteome</keyword>
<dbReference type="SUPFAM" id="SSF46785">
    <property type="entry name" value="Winged helix' DNA-binding domain"/>
    <property type="match status" value="1"/>
</dbReference>
<dbReference type="PANTHER" id="PTHR38600:SF2">
    <property type="entry name" value="SLL0088 PROTEIN"/>
    <property type="match status" value="1"/>
</dbReference>
<evidence type="ECO:0000313" key="3">
    <source>
        <dbReference type="EMBL" id="MTH60772.1"/>
    </source>
</evidence>
<feature type="region of interest" description="Disordered" evidence="1">
    <location>
        <begin position="107"/>
        <end position="127"/>
    </location>
</feature>
<dbReference type="InterPro" id="IPR036388">
    <property type="entry name" value="WH-like_DNA-bd_sf"/>
</dbReference>
<dbReference type="Pfam" id="PF12840">
    <property type="entry name" value="HTH_20"/>
    <property type="match status" value="1"/>
</dbReference>
<dbReference type="SMART" id="SM00418">
    <property type="entry name" value="HTH_ARSR"/>
    <property type="match status" value="1"/>
</dbReference>
<sequence>MVEQESHPMDTIFHALSDETRRQMLHDLADGERSVTELAAPHDMSLAAASKHIKVLEKAGLIRREIRWRTHICHLEAAPLKRAHDELAFYERFWTSRLDVLERLLAEEDAQQRKDKDNPNPSHGDDR</sequence>
<dbReference type="NCBIfam" id="NF033788">
    <property type="entry name" value="HTH_metalloreg"/>
    <property type="match status" value="1"/>
</dbReference>
<dbReference type="PROSITE" id="PS50987">
    <property type="entry name" value="HTH_ARSR_2"/>
    <property type="match status" value="1"/>
</dbReference>
<dbReference type="InterPro" id="IPR036390">
    <property type="entry name" value="WH_DNA-bd_sf"/>
</dbReference>
<dbReference type="InterPro" id="IPR011991">
    <property type="entry name" value="ArsR-like_HTH"/>
</dbReference>
<dbReference type="AlphaFoldDB" id="A0A844HTA7"/>
<organism evidence="3 4">
    <name type="scientific">Paracoccus litorisediminis</name>
    <dbReference type="NCBI Taxonomy" id="2006130"/>
    <lineage>
        <taxon>Bacteria</taxon>
        <taxon>Pseudomonadati</taxon>
        <taxon>Pseudomonadota</taxon>
        <taxon>Alphaproteobacteria</taxon>
        <taxon>Rhodobacterales</taxon>
        <taxon>Paracoccaceae</taxon>
        <taxon>Paracoccus</taxon>
    </lineage>
</organism>
<evidence type="ECO:0000313" key="4">
    <source>
        <dbReference type="Proteomes" id="UP000449846"/>
    </source>
</evidence>
<dbReference type="InterPro" id="IPR001845">
    <property type="entry name" value="HTH_ArsR_DNA-bd_dom"/>
</dbReference>
<reference evidence="3 4" key="1">
    <citation type="submission" date="2019-11" db="EMBL/GenBank/DDBJ databases">
        <authorList>
            <person name="Dong K."/>
        </authorList>
    </citation>
    <scope>NUCLEOTIDE SEQUENCE [LARGE SCALE GENOMIC DNA]</scope>
    <source>
        <strain evidence="3 4">NBRC 112902</strain>
    </source>
</reference>
<evidence type="ECO:0000256" key="1">
    <source>
        <dbReference type="SAM" id="MobiDB-lite"/>
    </source>
</evidence>
<dbReference type="PANTHER" id="PTHR38600">
    <property type="entry name" value="TRANSCRIPTIONAL REGULATORY PROTEIN"/>
    <property type="match status" value="1"/>
</dbReference>